<dbReference type="eggNOG" id="ENOG502TJBR">
    <property type="taxonomic scope" value="Eukaryota"/>
</dbReference>
<reference evidence="2 3" key="1">
    <citation type="journal article" date="1998" name="Science">
        <title>Genome sequence of the nematode C. elegans: a platform for investigating biology.</title>
        <authorList>
            <consortium name="The C. elegans sequencing consortium"/>
            <person name="Sulson J.E."/>
            <person name="Waterston R."/>
        </authorList>
    </citation>
    <scope>NUCLEOTIDE SEQUENCE [LARGE SCALE GENOMIC DNA]</scope>
    <source>
        <strain evidence="2 3">Bristol N2</strain>
    </source>
</reference>
<dbReference type="AlphaFoldDB" id="Q22981"/>
<evidence type="ECO:0000313" key="4">
    <source>
        <dbReference type="WormBase" id="F47D2.3"/>
    </source>
</evidence>
<dbReference type="UCSC" id="F47D2.3">
    <property type="organism name" value="c. elegans"/>
</dbReference>
<feature type="transmembrane region" description="Helical" evidence="1">
    <location>
        <begin position="246"/>
        <end position="265"/>
    </location>
</feature>
<keyword evidence="1" id="KW-1133">Transmembrane helix</keyword>
<gene>
    <name evidence="2 4" type="primary">srt-3</name>
    <name evidence="2" type="ORF">CELE_F47D2.3</name>
    <name evidence="4" type="ORF">F47D2.3</name>
</gene>
<dbReference type="OrthoDB" id="5851109at2759"/>
<feature type="transmembrane region" description="Helical" evidence="1">
    <location>
        <begin position="73"/>
        <end position="96"/>
    </location>
</feature>
<proteinExistence type="predicted"/>
<evidence type="ECO:0000313" key="3">
    <source>
        <dbReference type="Proteomes" id="UP000001940"/>
    </source>
</evidence>
<accession>Q22981</accession>
<dbReference type="InParanoid" id="Q22981"/>
<feature type="transmembrane region" description="Helical" evidence="1">
    <location>
        <begin position="202"/>
        <end position="225"/>
    </location>
</feature>
<evidence type="ECO:0000313" key="2">
    <source>
        <dbReference type="EMBL" id="CCD71392.2"/>
    </source>
</evidence>
<dbReference type="InterPro" id="IPR019425">
    <property type="entry name" value="7TM_GPCR_serpentine_rcpt_Srt"/>
</dbReference>
<dbReference type="AGR" id="WB:WBGene00018554"/>
<dbReference type="PANTHER" id="PTHR23021">
    <property type="entry name" value="SERPENTINE RECEPTOR, CLASS T"/>
    <property type="match status" value="1"/>
</dbReference>
<dbReference type="STRING" id="6239.F47D2.3.1"/>
<dbReference type="HOGENOM" id="CLU_053041_0_0_1"/>
<organism evidence="2 3">
    <name type="scientific">Caenorhabditis elegans</name>
    <dbReference type="NCBI Taxonomy" id="6239"/>
    <lineage>
        <taxon>Eukaryota</taxon>
        <taxon>Metazoa</taxon>
        <taxon>Ecdysozoa</taxon>
        <taxon>Nematoda</taxon>
        <taxon>Chromadorea</taxon>
        <taxon>Rhabditida</taxon>
        <taxon>Rhabditina</taxon>
        <taxon>Rhabditomorpha</taxon>
        <taxon>Rhabditoidea</taxon>
        <taxon>Rhabditidae</taxon>
        <taxon>Peloderinae</taxon>
        <taxon>Caenorhabditis</taxon>
    </lineage>
</organism>
<dbReference type="SUPFAM" id="SSF81321">
    <property type="entry name" value="Family A G protein-coupled receptor-like"/>
    <property type="match status" value="1"/>
</dbReference>
<protein>
    <submittedName>
        <fullName evidence="2">Serpentine Receptor, class T</fullName>
    </submittedName>
</protein>
<dbReference type="GeneID" id="185924"/>
<dbReference type="WormBase" id="F47D2.3">
    <property type="protein sequence ID" value="CE51601"/>
    <property type="gene ID" value="WBGene00018554"/>
    <property type="gene designation" value="srt-3"/>
</dbReference>
<dbReference type="KEGG" id="cel:CELE_F47D2.3"/>
<dbReference type="Pfam" id="PF10321">
    <property type="entry name" value="7TM_GPCR_Srt"/>
    <property type="match status" value="1"/>
</dbReference>
<dbReference type="SMR" id="Q22981"/>
<feature type="transmembrane region" description="Helical" evidence="1">
    <location>
        <begin position="39"/>
        <end position="61"/>
    </location>
</feature>
<keyword evidence="3" id="KW-1185">Reference proteome</keyword>
<feature type="transmembrane region" description="Helical" evidence="1">
    <location>
        <begin position="108"/>
        <end position="132"/>
    </location>
</feature>
<dbReference type="Proteomes" id="UP000001940">
    <property type="component" value="Chromosome V"/>
</dbReference>
<feature type="transmembrane region" description="Helical" evidence="1">
    <location>
        <begin position="152"/>
        <end position="176"/>
    </location>
</feature>
<evidence type="ECO:0000256" key="1">
    <source>
        <dbReference type="SAM" id="Phobius"/>
    </source>
</evidence>
<dbReference type="PIR" id="T25778">
    <property type="entry name" value="T25778"/>
</dbReference>
<name>Q22981_CAEEL</name>
<dbReference type="RefSeq" id="NP_001317751.1">
    <property type="nucleotide sequence ID" value="NM_001330846.1"/>
</dbReference>
<dbReference type="CTD" id="185924"/>
<sequence>MASLNMSLFYVFTHSFTLWPDAYDCPEGLDQSEEKWPILGSYLIVSGIVFLILYLPSFFVIIRFKSRTPAFQLMLILVVFDFTNLIINSLITGILALTGTSFCQYPRFFFIVGAIAVGAWFGDCLACVLLAIERCVEVNSNFLFAFIFGRRVFYFVTIILIVYAIYGMVFTVPVIFTPEFGSYFYDPMVGKDPKMYHNLSHAFNNSSVAVLTTLLYFYLCSYLIFKFGYSTSMWLYKSKRQIILQGVVLCFFHGVTGIIHAYMQYFYSPSWMIVLAQIVWQWSNGCLSIVYLTLNRTVRNAVIKMLIPKKIRLRHGWHIGADEHVALEKAVNNATSGVNAVACTVGIKFNNYFQN</sequence>
<keyword evidence="1" id="KW-0812">Transmembrane</keyword>
<feature type="transmembrane region" description="Helical" evidence="1">
    <location>
        <begin position="271"/>
        <end position="294"/>
    </location>
</feature>
<keyword evidence="1" id="KW-0472">Membrane</keyword>
<dbReference type="PANTHER" id="PTHR23021:SF19">
    <property type="entry name" value="SERPENTINE RECEPTOR, CLASS T"/>
    <property type="match status" value="1"/>
</dbReference>
<keyword evidence="2" id="KW-0675">Receptor</keyword>
<dbReference type="EMBL" id="BX284605">
    <property type="protein sequence ID" value="CCD71392.2"/>
    <property type="molecule type" value="Genomic_DNA"/>
</dbReference>
<dbReference type="Gene3D" id="1.20.1070.10">
    <property type="entry name" value="Rhodopsin 7-helix transmembrane proteins"/>
    <property type="match status" value="1"/>
</dbReference>
<dbReference type="PaxDb" id="6239-F47D2.3"/>